<evidence type="ECO:0000256" key="4">
    <source>
        <dbReference type="ARBA" id="ARBA00023033"/>
    </source>
</evidence>
<dbReference type="PRINTS" id="PR00420">
    <property type="entry name" value="RNGMNOXGNASE"/>
</dbReference>
<dbReference type="GO" id="GO:0071949">
    <property type="term" value="F:FAD binding"/>
    <property type="evidence" value="ECO:0007669"/>
    <property type="project" value="InterPro"/>
</dbReference>
<dbReference type="Pfam" id="PF13450">
    <property type="entry name" value="NAD_binding_8"/>
    <property type="match status" value="1"/>
</dbReference>
<feature type="domain" description="FAD-binding" evidence="5">
    <location>
        <begin position="325"/>
        <end position="372"/>
    </location>
</feature>
<dbReference type="InterPro" id="IPR036188">
    <property type="entry name" value="FAD/NAD-bd_sf"/>
</dbReference>
<dbReference type="GO" id="GO:0004497">
    <property type="term" value="F:monooxygenase activity"/>
    <property type="evidence" value="ECO:0007669"/>
    <property type="project" value="UniProtKB-KW"/>
</dbReference>
<evidence type="ECO:0000256" key="2">
    <source>
        <dbReference type="ARBA" id="ARBA00022827"/>
    </source>
</evidence>
<dbReference type="AlphaFoldDB" id="A0A919NA42"/>
<dbReference type="InterPro" id="IPR002938">
    <property type="entry name" value="FAD-bd"/>
</dbReference>
<gene>
    <name evidence="6" type="ORF">Asi03nite_46340</name>
</gene>
<proteinExistence type="predicted"/>
<dbReference type="Proteomes" id="UP000629619">
    <property type="component" value="Unassembled WGS sequence"/>
</dbReference>
<sequence>MTGSKFHVIIIGAGTGGMCLAHGLRRAGISVAVYERHRHRSDGLYGYRVGIDRTGSYALNKCLSPDLYATFVATCAREPRYFTFLDEQLRSVLDLKLRELTDEVGGEKSVSRMTLRQVLLTDADDMVHFDKVFTRYEQNADGTVTAFFEDGTSATGDLLVAADGTRSRVRQQYLPHAKTLDAGIISITAKVPMNEQTKALLPPHVFQGIGLMQAPHGYSCILHSMEFNWDRDGRAKNNIGGNEAELLEKWPGLLYDNTRDYINWGFWASTDKFPGTVMQMRPAELVALVKRMCHDWHPNMHKLFDLADLDSCFPINIQTSVPIPQWKTTNVTLLGDAIHTMTPGMGVGANTALRDAALLRKRLIEADAGQKSLLQAVNEYETKMIKYGFEAVLKSRKLTSGDQITHKPVVGRVALAATRTALRVAERVPAMKAKILDGMYDARSEVDD</sequence>
<dbReference type="SUPFAM" id="SSF51905">
    <property type="entry name" value="FAD/NAD(P)-binding domain"/>
    <property type="match status" value="1"/>
</dbReference>
<dbReference type="RefSeq" id="WP_203682510.1">
    <property type="nucleotide sequence ID" value="NZ_BOMW01000044.1"/>
</dbReference>
<reference evidence="6" key="1">
    <citation type="submission" date="2021-01" db="EMBL/GenBank/DDBJ databases">
        <title>Whole genome shotgun sequence of Actinoplanes siamensis NBRC 109076.</title>
        <authorList>
            <person name="Komaki H."/>
            <person name="Tamura T."/>
        </authorList>
    </citation>
    <scope>NUCLEOTIDE SEQUENCE</scope>
    <source>
        <strain evidence="6">NBRC 109076</strain>
    </source>
</reference>
<comment type="caution">
    <text evidence="6">The sequence shown here is derived from an EMBL/GenBank/DDBJ whole genome shotgun (WGS) entry which is preliminary data.</text>
</comment>
<dbReference type="PANTHER" id="PTHR47178:SF5">
    <property type="entry name" value="FAD-BINDING DOMAIN-CONTAINING PROTEIN"/>
    <property type="match status" value="1"/>
</dbReference>
<accession>A0A919NA42</accession>
<protein>
    <submittedName>
        <fullName evidence="6">Monooxygenase</fullName>
    </submittedName>
</protein>
<dbReference type="EMBL" id="BOMW01000044">
    <property type="protein sequence ID" value="GIF07096.1"/>
    <property type="molecule type" value="Genomic_DNA"/>
</dbReference>
<evidence type="ECO:0000256" key="1">
    <source>
        <dbReference type="ARBA" id="ARBA00022630"/>
    </source>
</evidence>
<name>A0A919NA42_9ACTN</name>
<organism evidence="6 7">
    <name type="scientific">Actinoplanes siamensis</name>
    <dbReference type="NCBI Taxonomy" id="1223317"/>
    <lineage>
        <taxon>Bacteria</taxon>
        <taxon>Bacillati</taxon>
        <taxon>Actinomycetota</taxon>
        <taxon>Actinomycetes</taxon>
        <taxon>Micromonosporales</taxon>
        <taxon>Micromonosporaceae</taxon>
        <taxon>Actinoplanes</taxon>
    </lineage>
</organism>
<dbReference type="Gene3D" id="3.50.50.60">
    <property type="entry name" value="FAD/NAD(P)-binding domain"/>
    <property type="match status" value="1"/>
</dbReference>
<evidence type="ECO:0000259" key="5">
    <source>
        <dbReference type="Pfam" id="PF01494"/>
    </source>
</evidence>
<keyword evidence="1" id="KW-0285">Flavoprotein</keyword>
<dbReference type="Pfam" id="PF01494">
    <property type="entry name" value="FAD_binding_3"/>
    <property type="match status" value="1"/>
</dbReference>
<evidence type="ECO:0000313" key="7">
    <source>
        <dbReference type="Proteomes" id="UP000629619"/>
    </source>
</evidence>
<keyword evidence="7" id="KW-1185">Reference proteome</keyword>
<keyword evidence="4 6" id="KW-0503">Monooxygenase</keyword>
<evidence type="ECO:0000313" key="6">
    <source>
        <dbReference type="EMBL" id="GIF07096.1"/>
    </source>
</evidence>
<keyword evidence="2" id="KW-0274">FAD</keyword>
<dbReference type="PANTHER" id="PTHR47178">
    <property type="entry name" value="MONOOXYGENASE, FAD-BINDING"/>
    <property type="match status" value="1"/>
</dbReference>
<evidence type="ECO:0000256" key="3">
    <source>
        <dbReference type="ARBA" id="ARBA00023002"/>
    </source>
</evidence>
<keyword evidence="3" id="KW-0560">Oxidoreductase</keyword>